<evidence type="ECO:0000256" key="5">
    <source>
        <dbReference type="ARBA" id="ARBA00022741"/>
    </source>
</evidence>
<keyword evidence="6 9" id="KW-0067">ATP-binding</keyword>
<evidence type="ECO:0000313" key="10">
    <source>
        <dbReference type="Proteomes" id="UP000653056"/>
    </source>
</evidence>
<dbReference type="Pfam" id="PF00005">
    <property type="entry name" value="ABC_tran"/>
    <property type="match status" value="1"/>
</dbReference>
<dbReference type="InterPro" id="IPR027417">
    <property type="entry name" value="P-loop_NTPase"/>
</dbReference>
<evidence type="ECO:0000256" key="2">
    <source>
        <dbReference type="ARBA" id="ARBA00005417"/>
    </source>
</evidence>
<dbReference type="GO" id="GO:0005524">
    <property type="term" value="F:ATP binding"/>
    <property type="evidence" value="ECO:0007669"/>
    <property type="project" value="UniProtKB-KW"/>
</dbReference>
<dbReference type="PANTHER" id="PTHR43166:SF9">
    <property type="entry name" value="GLUTAMATE_ASPARTATE IMPORT ATP-BINDING PROTEIN GLTL"/>
    <property type="match status" value="1"/>
</dbReference>
<keyword evidence="4" id="KW-1003">Cell membrane</keyword>
<dbReference type="PROSITE" id="PS50893">
    <property type="entry name" value="ABC_TRANSPORTER_2"/>
    <property type="match status" value="1"/>
</dbReference>
<evidence type="ECO:0000256" key="4">
    <source>
        <dbReference type="ARBA" id="ARBA00022475"/>
    </source>
</evidence>
<sequence>MNDMRLPPSILPLELENVSFVHRGQVLLDRISLRLEGHGKTLIMGPNGAGKSLLMRLCHGLLKPTGGRIRWSGHANGKAPRQAMVFQRPVLLRRSALANLTYALAAGGTPRSRRKLLAWEALEHFGLTAIAHRPARVLSGGEQQRLALARAWLLKPEVLFLDEPTSALDPAAIKAVEDAVADFHRQGTRIVMSSHDLNQARRLADEVVFLYGGRLIEHSPAEVFFSQPQTAQARAFIDGELVW</sequence>
<keyword evidence="5" id="KW-0547">Nucleotide-binding</keyword>
<accession>A0ABQ2ZB34</accession>
<evidence type="ECO:0000256" key="6">
    <source>
        <dbReference type="ARBA" id="ARBA00022840"/>
    </source>
</evidence>
<evidence type="ECO:0000313" key="9">
    <source>
        <dbReference type="EMBL" id="GGY10647.1"/>
    </source>
</evidence>
<organism evidence="9 10">
    <name type="scientific">Litchfieldella qijiaojingensis</name>
    <dbReference type="NCBI Taxonomy" id="980347"/>
    <lineage>
        <taxon>Bacteria</taxon>
        <taxon>Pseudomonadati</taxon>
        <taxon>Pseudomonadota</taxon>
        <taxon>Gammaproteobacteria</taxon>
        <taxon>Oceanospirillales</taxon>
        <taxon>Halomonadaceae</taxon>
        <taxon>Litchfieldella</taxon>
    </lineage>
</organism>
<evidence type="ECO:0000259" key="8">
    <source>
        <dbReference type="PROSITE" id="PS50893"/>
    </source>
</evidence>
<dbReference type="InterPro" id="IPR050086">
    <property type="entry name" value="MetN_ABC_transporter-like"/>
</dbReference>
<dbReference type="SUPFAM" id="SSF52540">
    <property type="entry name" value="P-loop containing nucleoside triphosphate hydrolases"/>
    <property type="match status" value="1"/>
</dbReference>
<dbReference type="RefSeq" id="WP_229803863.1">
    <property type="nucleotide sequence ID" value="NZ_BMXS01000039.1"/>
</dbReference>
<dbReference type="PANTHER" id="PTHR43166">
    <property type="entry name" value="AMINO ACID IMPORT ATP-BINDING PROTEIN"/>
    <property type="match status" value="1"/>
</dbReference>
<protein>
    <submittedName>
        <fullName evidence="9">ABC transporter ATP-binding protein</fullName>
    </submittedName>
</protein>
<dbReference type="InterPro" id="IPR003439">
    <property type="entry name" value="ABC_transporter-like_ATP-bd"/>
</dbReference>
<keyword evidence="3" id="KW-0813">Transport</keyword>
<evidence type="ECO:0000256" key="3">
    <source>
        <dbReference type="ARBA" id="ARBA00022448"/>
    </source>
</evidence>
<evidence type="ECO:0000256" key="1">
    <source>
        <dbReference type="ARBA" id="ARBA00004417"/>
    </source>
</evidence>
<evidence type="ECO:0000256" key="7">
    <source>
        <dbReference type="ARBA" id="ARBA00023136"/>
    </source>
</evidence>
<comment type="similarity">
    <text evidence="2">Belongs to the ABC transporter superfamily.</text>
</comment>
<dbReference type="InterPro" id="IPR003593">
    <property type="entry name" value="AAA+_ATPase"/>
</dbReference>
<dbReference type="PROSITE" id="PS00211">
    <property type="entry name" value="ABC_TRANSPORTER_1"/>
    <property type="match status" value="1"/>
</dbReference>
<keyword evidence="10" id="KW-1185">Reference proteome</keyword>
<comment type="subcellular location">
    <subcellularLocation>
        <location evidence="1">Cell inner membrane</location>
        <topology evidence="1">Peripheral membrane protein</topology>
    </subcellularLocation>
</comment>
<name>A0ABQ2ZB34_9GAMM</name>
<keyword evidence="7" id="KW-0472">Membrane</keyword>
<comment type="caution">
    <text evidence="9">The sequence shown here is derived from an EMBL/GenBank/DDBJ whole genome shotgun (WGS) entry which is preliminary data.</text>
</comment>
<dbReference type="Gene3D" id="3.40.50.300">
    <property type="entry name" value="P-loop containing nucleotide triphosphate hydrolases"/>
    <property type="match status" value="1"/>
</dbReference>
<reference evidence="10" key="1">
    <citation type="journal article" date="2019" name="Int. J. Syst. Evol. Microbiol.">
        <title>The Global Catalogue of Microorganisms (GCM) 10K type strain sequencing project: providing services to taxonomists for standard genome sequencing and annotation.</title>
        <authorList>
            <consortium name="The Broad Institute Genomics Platform"/>
            <consortium name="The Broad Institute Genome Sequencing Center for Infectious Disease"/>
            <person name="Wu L."/>
            <person name="Ma J."/>
        </authorList>
    </citation>
    <scope>NUCLEOTIDE SEQUENCE [LARGE SCALE GENOMIC DNA]</scope>
    <source>
        <strain evidence="10">KCTC 22228</strain>
    </source>
</reference>
<proteinExistence type="inferred from homology"/>
<dbReference type="InterPro" id="IPR017871">
    <property type="entry name" value="ABC_transporter-like_CS"/>
</dbReference>
<gene>
    <name evidence="9" type="ORF">GCM10007160_42320</name>
</gene>
<dbReference type="EMBL" id="BMXS01000039">
    <property type="protein sequence ID" value="GGY10647.1"/>
    <property type="molecule type" value="Genomic_DNA"/>
</dbReference>
<dbReference type="SMART" id="SM00382">
    <property type="entry name" value="AAA"/>
    <property type="match status" value="1"/>
</dbReference>
<feature type="domain" description="ABC transporter" evidence="8">
    <location>
        <begin position="13"/>
        <end position="237"/>
    </location>
</feature>
<dbReference type="Proteomes" id="UP000653056">
    <property type="component" value="Unassembled WGS sequence"/>
</dbReference>